<feature type="domain" description="HTH LytTR-type" evidence="3">
    <location>
        <begin position="186"/>
        <end position="226"/>
    </location>
</feature>
<evidence type="ECO:0000256" key="1">
    <source>
        <dbReference type="PROSITE-ProRule" id="PRU00169"/>
    </source>
</evidence>
<dbReference type="PROSITE" id="PS50930">
    <property type="entry name" value="HTH_LYTTR"/>
    <property type="match status" value="1"/>
</dbReference>
<dbReference type="PANTHER" id="PTHR43228:SF6">
    <property type="entry name" value="RESPONSE REGULATOR RECEIVER"/>
    <property type="match status" value="1"/>
</dbReference>
<dbReference type="Gene3D" id="2.40.50.1020">
    <property type="entry name" value="LytTr DNA-binding domain"/>
    <property type="match status" value="1"/>
</dbReference>
<name>A0A2T6FS98_9BACL</name>
<sequence>MARYRSLTGDGPMSLSKKYTVIIAEDDIFQRQVLIQFLKEVNNLEVIDSVSSGERLVESYKRHNADIIVIDIGLHKKDGITAAKEILSFSTPQIIIVTGNTDRDNLLIGYELNFVGYILKPVDKLKFIRAVQEAVKRTEIRLLSSIASVNHSDVKWINCRYKYRDQQIPEHLIVHIKKEDKYLSHIHLADGEIIKTSTTLKDIEKQCSNNIFRSHKSYLVNIKYIRAVYTNICTPGSYDITLTNSIEVLPLSSKYYPDYLAKIGLRNIPK</sequence>
<dbReference type="InterPro" id="IPR001789">
    <property type="entry name" value="Sig_transdc_resp-reg_receiver"/>
</dbReference>
<feature type="domain" description="Response regulatory" evidence="2">
    <location>
        <begin position="20"/>
        <end position="135"/>
    </location>
</feature>
<protein>
    <submittedName>
        <fullName evidence="4">Uncharacterized protein</fullName>
    </submittedName>
</protein>
<dbReference type="SMART" id="SM00850">
    <property type="entry name" value="LytTR"/>
    <property type="match status" value="1"/>
</dbReference>
<organism evidence="4 5">
    <name type="scientific">Paenibacillus elgii</name>
    <dbReference type="NCBI Taxonomy" id="189691"/>
    <lineage>
        <taxon>Bacteria</taxon>
        <taxon>Bacillati</taxon>
        <taxon>Bacillota</taxon>
        <taxon>Bacilli</taxon>
        <taxon>Bacillales</taxon>
        <taxon>Paenibacillaceae</taxon>
        <taxon>Paenibacillus</taxon>
    </lineage>
</organism>
<dbReference type="AlphaFoldDB" id="A0A2T6FS98"/>
<dbReference type="EMBL" id="PYHP01000099">
    <property type="protein sequence ID" value="PUA34782.1"/>
    <property type="molecule type" value="Genomic_DNA"/>
</dbReference>
<accession>A0A2T6FS98</accession>
<feature type="modified residue" description="4-aspartylphosphate" evidence="1">
    <location>
        <position position="71"/>
    </location>
</feature>
<dbReference type="InterPro" id="IPR007492">
    <property type="entry name" value="LytTR_DNA-bd_dom"/>
</dbReference>
<dbReference type="InterPro" id="IPR011006">
    <property type="entry name" value="CheY-like_superfamily"/>
</dbReference>
<dbReference type="Pfam" id="PF00072">
    <property type="entry name" value="Response_reg"/>
    <property type="match status" value="1"/>
</dbReference>
<dbReference type="SMART" id="SM00448">
    <property type="entry name" value="REC"/>
    <property type="match status" value="1"/>
</dbReference>
<evidence type="ECO:0000313" key="5">
    <source>
        <dbReference type="Proteomes" id="UP000244184"/>
    </source>
</evidence>
<dbReference type="InterPro" id="IPR052048">
    <property type="entry name" value="ST_Response_Regulator"/>
</dbReference>
<evidence type="ECO:0000313" key="4">
    <source>
        <dbReference type="EMBL" id="PUA34782.1"/>
    </source>
</evidence>
<gene>
    <name evidence="4" type="ORF">C8Z91_33440</name>
</gene>
<evidence type="ECO:0000259" key="3">
    <source>
        <dbReference type="PROSITE" id="PS50930"/>
    </source>
</evidence>
<dbReference type="Pfam" id="PF04397">
    <property type="entry name" value="LytTR"/>
    <property type="match status" value="1"/>
</dbReference>
<dbReference type="GO" id="GO:0003677">
    <property type="term" value="F:DNA binding"/>
    <property type="evidence" value="ECO:0007669"/>
    <property type="project" value="InterPro"/>
</dbReference>
<dbReference type="PROSITE" id="PS50110">
    <property type="entry name" value="RESPONSE_REGULATORY"/>
    <property type="match status" value="1"/>
</dbReference>
<dbReference type="Proteomes" id="UP000244184">
    <property type="component" value="Unassembled WGS sequence"/>
</dbReference>
<proteinExistence type="predicted"/>
<comment type="caution">
    <text evidence="4">The sequence shown here is derived from an EMBL/GenBank/DDBJ whole genome shotgun (WGS) entry which is preliminary data.</text>
</comment>
<dbReference type="Gene3D" id="3.40.50.2300">
    <property type="match status" value="1"/>
</dbReference>
<dbReference type="GO" id="GO:0000160">
    <property type="term" value="P:phosphorelay signal transduction system"/>
    <property type="evidence" value="ECO:0007669"/>
    <property type="project" value="InterPro"/>
</dbReference>
<reference evidence="4 5" key="1">
    <citation type="submission" date="2018-03" db="EMBL/GenBank/DDBJ databases">
        <title>Genome sequence of Paenibacillus elgii strain AC13 an antimicrobial compound producing bacteria.</title>
        <authorList>
            <person name="Kurokawa A.S."/>
            <person name="Araujo J.F."/>
            <person name="Costa R.A."/>
            <person name="Ortega D.B."/>
            <person name="Pires A.S."/>
            <person name="Pappas G.J.Jr."/>
            <person name="Franco O.L."/>
            <person name="Barreto C."/>
            <person name="Magalhaes B.S."/>
            <person name="Kruger R.H."/>
        </authorList>
    </citation>
    <scope>NUCLEOTIDE SEQUENCE [LARGE SCALE GENOMIC DNA]</scope>
    <source>
        <strain evidence="4 5">AC13</strain>
    </source>
</reference>
<keyword evidence="1" id="KW-0597">Phosphoprotein</keyword>
<dbReference type="SUPFAM" id="SSF52172">
    <property type="entry name" value="CheY-like"/>
    <property type="match status" value="1"/>
</dbReference>
<evidence type="ECO:0000259" key="2">
    <source>
        <dbReference type="PROSITE" id="PS50110"/>
    </source>
</evidence>
<dbReference type="PANTHER" id="PTHR43228">
    <property type="entry name" value="TWO-COMPONENT RESPONSE REGULATOR"/>
    <property type="match status" value="1"/>
</dbReference>